<dbReference type="Proteomes" id="UP000442105">
    <property type="component" value="Unassembled WGS sequence"/>
</dbReference>
<name>A0AA90UH58_9BACT</name>
<evidence type="ECO:0000313" key="2">
    <source>
        <dbReference type="Proteomes" id="UP000442105"/>
    </source>
</evidence>
<dbReference type="AlphaFoldDB" id="A0AA90UH58"/>
<organism evidence="1 2">
    <name type="scientific">Segatella copri</name>
    <dbReference type="NCBI Taxonomy" id="165179"/>
    <lineage>
        <taxon>Bacteria</taxon>
        <taxon>Pseudomonadati</taxon>
        <taxon>Bacteroidota</taxon>
        <taxon>Bacteroidia</taxon>
        <taxon>Bacteroidales</taxon>
        <taxon>Prevotellaceae</taxon>
        <taxon>Segatella</taxon>
    </lineage>
</organism>
<sequence>MDINFHYYAVKTLAIHAGFDEECAQIIARYSQFVDDFTIYKTMVLDNVPTFARHLAKPYKGKWLFTPVTTGFDSWFEMARLALEQNQRNITIPFHFIPPHTKLNEVKTGDERTAWRVVPAKMDLGHLICGLLTDAKDKFIHAPQATENLMRI</sequence>
<protein>
    <submittedName>
        <fullName evidence="1">Uncharacterized protein</fullName>
    </submittedName>
</protein>
<accession>A0AA90UH58</accession>
<proteinExistence type="predicted"/>
<comment type="caution">
    <text evidence="1">The sequence shown here is derived from an EMBL/GenBank/DDBJ whole genome shotgun (WGS) entry which is preliminary data.</text>
</comment>
<dbReference type="EMBL" id="VZCW01000261">
    <property type="protein sequence ID" value="MQN13117.1"/>
    <property type="molecule type" value="Genomic_DNA"/>
</dbReference>
<reference evidence="2" key="1">
    <citation type="submission" date="2019-09" db="EMBL/GenBank/DDBJ databases">
        <title>Distinct polysaccharide growth profiles of human intestinal Prevotella copri isolates.</title>
        <authorList>
            <person name="Fehlner-Peach H."/>
            <person name="Magnabosco C."/>
            <person name="Raghavan V."/>
            <person name="Scher J.U."/>
            <person name="Tett A."/>
            <person name="Cox L.M."/>
            <person name="Gottsegen C."/>
            <person name="Watters A."/>
            <person name="Wiltshire- Gordon J.D."/>
            <person name="Segata N."/>
            <person name="Bonneau R."/>
            <person name="Littman D.R."/>
        </authorList>
    </citation>
    <scope>NUCLEOTIDE SEQUENCE [LARGE SCALE GENOMIC DNA]</scope>
    <source>
        <strain evidence="2">iAQ1179</strain>
    </source>
</reference>
<evidence type="ECO:0000313" key="1">
    <source>
        <dbReference type="EMBL" id="MQN13117.1"/>
    </source>
</evidence>
<dbReference type="Pfam" id="PF20551">
    <property type="entry name" value="DUF6765"/>
    <property type="match status" value="1"/>
</dbReference>
<gene>
    <name evidence="1" type="ORF">F7D95_09900</name>
</gene>
<dbReference type="InterPro" id="IPR046653">
    <property type="entry name" value="DUF6765"/>
</dbReference>